<name>A0A2Z2NIZ0_9GAMM</name>
<proteinExistence type="inferred from homology"/>
<evidence type="ECO:0000259" key="2">
    <source>
        <dbReference type="Pfam" id="PF00582"/>
    </source>
</evidence>
<keyword evidence="4" id="KW-1185">Reference proteome</keyword>
<dbReference type="KEGG" id="gai:IMCC3135_06020"/>
<dbReference type="PANTHER" id="PTHR46268">
    <property type="entry name" value="STRESS RESPONSE PROTEIN NHAX"/>
    <property type="match status" value="1"/>
</dbReference>
<dbReference type="AlphaFoldDB" id="A0A2Z2NIZ0"/>
<protein>
    <submittedName>
        <fullName evidence="3">Universal stress protein G</fullName>
    </submittedName>
</protein>
<dbReference type="PANTHER" id="PTHR46268:SF6">
    <property type="entry name" value="UNIVERSAL STRESS PROTEIN UP12"/>
    <property type="match status" value="1"/>
</dbReference>
<dbReference type="InterPro" id="IPR006016">
    <property type="entry name" value="UspA"/>
</dbReference>
<sequence length="168" mass="18427">MSLSLLNLTRQLDPLITRAHSGREFQGRQQDMFKTIAVPFDLAHADKQIRAIDTAADLAKLYGASLTLVGVTSNMPGSSAHNPKEFADKLVEYAKTQSARTGVTFETHSSVSHDIAIDLEKKLNEAVHEIGADLVVMASHVPGFRDYLFRSHASNLATHTDLSVMIVR</sequence>
<evidence type="ECO:0000313" key="4">
    <source>
        <dbReference type="Proteomes" id="UP000250079"/>
    </source>
</evidence>
<organism evidence="3 4">
    <name type="scientific">Granulosicoccus antarcticus IMCC3135</name>
    <dbReference type="NCBI Taxonomy" id="1192854"/>
    <lineage>
        <taxon>Bacteria</taxon>
        <taxon>Pseudomonadati</taxon>
        <taxon>Pseudomonadota</taxon>
        <taxon>Gammaproteobacteria</taxon>
        <taxon>Chromatiales</taxon>
        <taxon>Granulosicoccaceae</taxon>
        <taxon>Granulosicoccus</taxon>
    </lineage>
</organism>
<comment type="similarity">
    <text evidence="1">Belongs to the universal stress protein A family.</text>
</comment>
<evidence type="ECO:0000313" key="3">
    <source>
        <dbReference type="EMBL" id="ASJ71316.1"/>
    </source>
</evidence>
<dbReference type="EMBL" id="CP018632">
    <property type="protein sequence ID" value="ASJ71316.1"/>
    <property type="molecule type" value="Genomic_DNA"/>
</dbReference>
<gene>
    <name evidence="3" type="primary">uspG</name>
    <name evidence="3" type="ORF">IMCC3135_06020</name>
</gene>
<dbReference type="CDD" id="cd00293">
    <property type="entry name" value="USP-like"/>
    <property type="match status" value="1"/>
</dbReference>
<accession>A0A2Z2NIZ0</accession>
<dbReference type="Gene3D" id="3.40.50.620">
    <property type="entry name" value="HUPs"/>
    <property type="match status" value="1"/>
</dbReference>
<feature type="domain" description="UspA" evidence="2">
    <location>
        <begin position="32"/>
        <end position="168"/>
    </location>
</feature>
<dbReference type="Pfam" id="PF00582">
    <property type="entry name" value="Usp"/>
    <property type="match status" value="1"/>
</dbReference>
<evidence type="ECO:0000256" key="1">
    <source>
        <dbReference type="ARBA" id="ARBA00008791"/>
    </source>
</evidence>
<dbReference type="SUPFAM" id="SSF52402">
    <property type="entry name" value="Adenine nucleotide alpha hydrolases-like"/>
    <property type="match status" value="1"/>
</dbReference>
<dbReference type="Proteomes" id="UP000250079">
    <property type="component" value="Chromosome"/>
</dbReference>
<reference evidence="3 4" key="1">
    <citation type="submission" date="2016-12" db="EMBL/GenBank/DDBJ databases">
        <authorList>
            <person name="Song W.-J."/>
            <person name="Kurnit D.M."/>
        </authorList>
    </citation>
    <scope>NUCLEOTIDE SEQUENCE [LARGE SCALE GENOMIC DNA]</scope>
    <source>
        <strain evidence="3 4">IMCC3135</strain>
    </source>
</reference>
<dbReference type="InterPro" id="IPR014729">
    <property type="entry name" value="Rossmann-like_a/b/a_fold"/>
</dbReference>